<keyword evidence="7" id="KW-0007">Acetylation</keyword>
<feature type="region of interest" description="Disordered" evidence="8">
    <location>
        <begin position="410"/>
        <end position="438"/>
    </location>
</feature>
<evidence type="ECO:0000313" key="10">
    <source>
        <dbReference type="EMBL" id="EJZ82492.1"/>
    </source>
</evidence>
<dbReference type="FunFam" id="3.40.710.10:FF:000005">
    <property type="entry name" value="Glutaminase"/>
    <property type="match status" value="1"/>
</dbReference>
<organism evidence="9 12">
    <name type="scientific">Corynebacterium otitidis ATCC 51513</name>
    <dbReference type="NCBI Taxonomy" id="883169"/>
    <lineage>
        <taxon>Bacteria</taxon>
        <taxon>Bacillati</taxon>
        <taxon>Actinomycetota</taxon>
        <taxon>Actinomycetes</taxon>
        <taxon>Mycobacteriales</taxon>
        <taxon>Corynebacteriaceae</taxon>
        <taxon>Corynebacterium</taxon>
    </lineage>
</organism>
<comment type="subunit">
    <text evidence="2 7">Homotetramer.</text>
</comment>
<protein>
    <recommendedName>
        <fullName evidence="6 7">Glutaminase</fullName>
        <ecNumber evidence="3 7">3.5.1.2</ecNumber>
    </recommendedName>
</protein>
<dbReference type="GO" id="GO:0006537">
    <property type="term" value="P:glutamate biosynthetic process"/>
    <property type="evidence" value="ECO:0007669"/>
    <property type="project" value="TreeGrafter"/>
</dbReference>
<dbReference type="EC" id="3.5.1.2" evidence="3 7"/>
<dbReference type="HAMAP" id="MF_00313">
    <property type="entry name" value="Glutaminase"/>
    <property type="match status" value="1"/>
</dbReference>
<evidence type="ECO:0000313" key="11">
    <source>
        <dbReference type="Proteomes" id="UP000006078"/>
    </source>
</evidence>
<evidence type="ECO:0000256" key="3">
    <source>
        <dbReference type="ARBA" id="ARBA00012918"/>
    </source>
</evidence>
<proteinExistence type="inferred from homology"/>
<dbReference type="NCBIfam" id="NF002134">
    <property type="entry name" value="PRK00971.1-4"/>
    <property type="match status" value="1"/>
</dbReference>
<dbReference type="Gene3D" id="3.40.710.10">
    <property type="entry name" value="DD-peptidase/beta-lactamase superfamily"/>
    <property type="match status" value="1"/>
</dbReference>
<dbReference type="EMBL" id="CAJZ01000001">
    <property type="protein sequence ID" value="CCI82787.1"/>
    <property type="molecule type" value="Genomic_DNA"/>
</dbReference>
<dbReference type="InterPro" id="IPR015868">
    <property type="entry name" value="Glutaminase"/>
</dbReference>
<evidence type="ECO:0000256" key="4">
    <source>
        <dbReference type="ARBA" id="ARBA00022801"/>
    </source>
</evidence>
<dbReference type="GO" id="GO:0006543">
    <property type="term" value="P:L-glutamine catabolic process"/>
    <property type="evidence" value="ECO:0007669"/>
    <property type="project" value="TreeGrafter"/>
</dbReference>
<keyword evidence="4 7" id="KW-0378">Hydrolase</keyword>
<evidence type="ECO:0000313" key="9">
    <source>
        <dbReference type="EMBL" id="CCI82787.1"/>
    </source>
</evidence>
<dbReference type="Gene3D" id="3.30.750.24">
    <property type="entry name" value="STAS domain"/>
    <property type="match status" value="1"/>
</dbReference>
<feature type="binding site" evidence="7">
    <location>
        <position position="262"/>
    </location>
    <ligand>
        <name>substrate</name>
    </ligand>
</feature>
<dbReference type="eggNOG" id="COG2066">
    <property type="taxonomic scope" value="Bacteria"/>
</dbReference>
<evidence type="ECO:0000313" key="12">
    <source>
        <dbReference type="Proteomes" id="UP000011016"/>
    </source>
</evidence>
<dbReference type="NCBIfam" id="TIGR03814">
    <property type="entry name" value="Gln_ase"/>
    <property type="match status" value="1"/>
</dbReference>
<dbReference type="Proteomes" id="UP000006078">
    <property type="component" value="Unassembled WGS sequence"/>
</dbReference>
<dbReference type="PANTHER" id="PTHR12544">
    <property type="entry name" value="GLUTAMINASE"/>
    <property type="match status" value="1"/>
</dbReference>
<name>I7L7R1_9CORY</name>
<feature type="binding site" evidence="7">
    <location>
        <position position="65"/>
    </location>
    <ligand>
        <name>substrate</name>
    </ligand>
</feature>
<dbReference type="InterPro" id="IPR036513">
    <property type="entry name" value="STAS_dom_sf"/>
</dbReference>
<dbReference type="PATRIC" id="fig|883169.3.peg.524"/>
<evidence type="ECO:0000256" key="1">
    <source>
        <dbReference type="ARBA" id="ARBA00011076"/>
    </source>
</evidence>
<evidence type="ECO:0000256" key="5">
    <source>
        <dbReference type="ARBA" id="ARBA00049534"/>
    </source>
</evidence>
<dbReference type="GO" id="GO:0004359">
    <property type="term" value="F:glutaminase activity"/>
    <property type="evidence" value="ECO:0007669"/>
    <property type="project" value="UniProtKB-UniRule"/>
</dbReference>
<evidence type="ECO:0000256" key="7">
    <source>
        <dbReference type="HAMAP-Rule" id="MF_00313"/>
    </source>
</evidence>
<dbReference type="Proteomes" id="UP000011016">
    <property type="component" value="Unassembled WGS sequence"/>
</dbReference>
<dbReference type="HOGENOM" id="CLU_027932_0_0_11"/>
<feature type="binding site" evidence="7">
    <location>
        <position position="244"/>
    </location>
    <ligand>
        <name>substrate</name>
    </ligand>
</feature>
<dbReference type="AlphaFoldDB" id="I7L7R1"/>
<dbReference type="STRING" id="29321.AAV33_03985"/>
<reference evidence="10 11" key="2">
    <citation type="submission" date="2012-08" db="EMBL/GenBank/DDBJ databases">
        <title>The Genome Sequence of Turicella otitidis ATCC 51513.</title>
        <authorList>
            <consortium name="The Broad Institute Genome Sequencing Platform"/>
            <person name="Earl A."/>
            <person name="Ward D."/>
            <person name="Feldgarden M."/>
            <person name="Gevers D."/>
            <person name="Huys G."/>
            <person name="Walker B."/>
            <person name="Young S.K."/>
            <person name="Zeng Q."/>
            <person name="Gargeya S."/>
            <person name="Fitzgerald M."/>
            <person name="Haas B."/>
            <person name="Abouelleil A."/>
            <person name="Alvarado L."/>
            <person name="Arachchi H.M."/>
            <person name="Berlin A.M."/>
            <person name="Chapman S.B."/>
            <person name="Goldberg J."/>
            <person name="Griggs A."/>
            <person name="Gujja S."/>
            <person name="Hansen M."/>
            <person name="Howarth C."/>
            <person name="Imamovic A."/>
            <person name="Larimer J."/>
            <person name="McCowen C."/>
            <person name="Montmayeur A."/>
            <person name="Murphy C."/>
            <person name="Neiman D."/>
            <person name="Pearson M."/>
            <person name="Priest M."/>
            <person name="Roberts A."/>
            <person name="Saif S."/>
            <person name="Shea T."/>
            <person name="Sisk P."/>
            <person name="Sykes S."/>
            <person name="Wortman J."/>
            <person name="Nusbaum C."/>
            <person name="Birren B."/>
        </authorList>
    </citation>
    <scope>NUCLEOTIDE SEQUENCE [LARGE SCALE GENOMIC DNA]</scope>
    <source>
        <strain evidence="10 11">ATCC 51513</strain>
    </source>
</reference>
<sequence length="438" mass="47987">MIEDYLHDVLGEVADFDGGSVADYIELLAEADPDPLAAALCTLDGTVYSAGLRPGDDELEFSIQSISKPFVYAQALQELGADEVIKTVGMEPSGEKFNELSLDGDTNRPMNPMINAGAIATTQLINGEDSGVEDRTERIREFLSRLAGRELAIDRRLVESEYQSTDRNFALAHMLRNYGVIQAEAQDAVRSYIHQCSIMVTTRDLAAMAATLANGGRQPVTRERILDVDVARQTQAVMSSAGMYNAAGRWMVTVGIPAKSGVAGGVLGTLPGQIGLAAFSPRLDSSGNSFRGVQVFQRLSRDMGLHLMAAEPRGRSAVRFITDKDDTTVVGLQGDIGFSAAERLWRTINRHEGLLERVRLDFTRVEGSNPIGRRMLLEGINRLRDQGHVVEVDDPDDVIPRARRDNARFEAMGDTSAEHQLLNQDPHSYDEDFDMGED</sequence>
<dbReference type="SUPFAM" id="SSF52091">
    <property type="entry name" value="SpoIIaa-like"/>
    <property type="match status" value="1"/>
</dbReference>
<accession>I7L7R1</accession>
<dbReference type="PANTHER" id="PTHR12544:SF29">
    <property type="entry name" value="GLUTAMINASE"/>
    <property type="match status" value="1"/>
</dbReference>
<feature type="binding site" evidence="7">
    <location>
        <position position="115"/>
    </location>
    <ligand>
        <name>substrate</name>
    </ligand>
</feature>
<dbReference type="OrthoDB" id="9788822at2"/>
<keyword evidence="11" id="KW-1185">Reference proteome</keyword>
<gene>
    <name evidence="9" type="primary">glsK</name>
    <name evidence="7" type="synonym">glsA</name>
    <name evidence="9" type="ORF">BN46_0029</name>
    <name evidence="10" type="ORF">HMPREF9719_00555</name>
</gene>
<dbReference type="Pfam" id="PF04960">
    <property type="entry name" value="Glutaminase"/>
    <property type="match status" value="1"/>
</dbReference>
<comment type="similarity">
    <text evidence="1 7">Belongs to the glutaminase family.</text>
</comment>
<comment type="catalytic activity">
    <reaction evidence="5 7">
        <text>L-glutamine + H2O = L-glutamate + NH4(+)</text>
        <dbReference type="Rhea" id="RHEA:15889"/>
        <dbReference type="ChEBI" id="CHEBI:15377"/>
        <dbReference type="ChEBI" id="CHEBI:28938"/>
        <dbReference type="ChEBI" id="CHEBI:29985"/>
        <dbReference type="ChEBI" id="CHEBI:58359"/>
        <dbReference type="EC" id="3.5.1.2"/>
    </reaction>
</comment>
<dbReference type="InterPro" id="IPR012338">
    <property type="entry name" value="Beta-lactam/transpept-like"/>
</dbReference>
<dbReference type="SUPFAM" id="SSF56601">
    <property type="entry name" value="beta-lactamase/transpeptidase-like"/>
    <property type="match status" value="1"/>
</dbReference>
<feature type="binding site" evidence="7">
    <location>
        <position position="192"/>
    </location>
    <ligand>
        <name>substrate</name>
    </ligand>
</feature>
<evidence type="ECO:0000256" key="8">
    <source>
        <dbReference type="SAM" id="MobiDB-lite"/>
    </source>
</evidence>
<feature type="binding site" evidence="7">
    <location>
        <position position="161"/>
    </location>
    <ligand>
        <name>substrate</name>
    </ligand>
</feature>
<reference evidence="9 12" key="1">
    <citation type="journal article" date="2012" name="J. Bacteriol.">
        <title>Draft Genome Sequence of Turicella otitidis ATCC 51513, Isolated from Middle Ear Fluid from a Child with Otitis Media.</title>
        <authorList>
            <person name="Brinkrolf K."/>
            <person name="Schneider J."/>
            <person name="Knecht M."/>
            <person name="Ruckert C."/>
            <person name="Tauch A."/>
        </authorList>
    </citation>
    <scope>NUCLEOTIDE SEQUENCE [LARGE SCALE GENOMIC DNA]</scope>
    <source>
        <strain evidence="9 12">ATCC 51513</strain>
    </source>
</reference>
<evidence type="ECO:0000256" key="2">
    <source>
        <dbReference type="ARBA" id="ARBA00011881"/>
    </source>
</evidence>
<dbReference type="RefSeq" id="WP_004600445.1">
    <property type="nucleotide sequence ID" value="NZ_HF541865.1"/>
</dbReference>
<feature type="binding site" evidence="7">
    <location>
        <position position="168"/>
    </location>
    <ligand>
        <name>substrate</name>
    </ligand>
</feature>
<comment type="caution">
    <text evidence="9">The sequence shown here is derived from an EMBL/GenBank/DDBJ whole genome shotgun (WGS) entry which is preliminary data.</text>
</comment>
<evidence type="ECO:0000256" key="6">
    <source>
        <dbReference type="ARBA" id="ARBA00070405"/>
    </source>
</evidence>
<dbReference type="EMBL" id="AHAE01000031">
    <property type="protein sequence ID" value="EJZ82492.1"/>
    <property type="molecule type" value="Genomic_DNA"/>
</dbReference>